<feature type="region of interest" description="Disordered" evidence="1">
    <location>
        <begin position="239"/>
        <end position="262"/>
    </location>
</feature>
<evidence type="ECO:0000256" key="1">
    <source>
        <dbReference type="SAM" id="MobiDB-lite"/>
    </source>
</evidence>
<gene>
    <name evidence="2" type="ORF">CRI93_02995</name>
</gene>
<comment type="caution">
    <text evidence="2">The sequence shown here is derived from an EMBL/GenBank/DDBJ whole genome shotgun (WGS) entry which is preliminary data.</text>
</comment>
<reference evidence="2 3" key="1">
    <citation type="submission" date="2017-10" db="EMBL/GenBank/DDBJ databases">
        <title>Draft genome of Longimonas halophila.</title>
        <authorList>
            <person name="Goh K.M."/>
            <person name="Shamsir M.S."/>
            <person name="Lim S.W."/>
        </authorList>
    </citation>
    <scope>NUCLEOTIDE SEQUENCE [LARGE SCALE GENOMIC DNA]</scope>
    <source>
        <strain evidence="2 3">KCTC 42399</strain>
    </source>
</reference>
<proteinExistence type="predicted"/>
<evidence type="ECO:0000313" key="2">
    <source>
        <dbReference type="EMBL" id="PEN08739.1"/>
    </source>
</evidence>
<sequence length="285" mass="31873">MPTVPADAPVTPWWGPYTVPVQQMYHWRLGALHSWILRDAHEWRVAWEAGRDPLHDANTCEGPTAADEAAFSWDDPPDAYTLARYSMHATEATLRVQPALADRALVVRPEHPISIPPDEAITLFVSTPLWMRIMVHEREQQLLEMPTVRLSDTWFGASTRAGELCYAARTTGRLHLSNVPRRPHRAITPIRIRNQAHDTLLLERVQMPATHLALYETDEAVLWTQALTLEREANRGATGPAAAVHIRSGAPPEAEGATRLTEPREPVRRNLFVSTFSAVGALFGS</sequence>
<dbReference type="AlphaFoldDB" id="A0A2H3NRX4"/>
<keyword evidence="3" id="KW-1185">Reference proteome</keyword>
<dbReference type="EMBL" id="PDEP01000002">
    <property type="protein sequence ID" value="PEN08739.1"/>
    <property type="molecule type" value="Genomic_DNA"/>
</dbReference>
<accession>A0A2H3NRX4</accession>
<dbReference type="RefSeq" id="WP_098061134.1">
    <property type="nucleotide sequence ID" value="NZ_PDEP01000002.1"/>
</dbReference>
<organism evidence="2 3">
    <name type="scientific">Longimonas halophila</name>
    <dbReference type="NCBI Taxonomy" id="1469170"/>
    <lineage>
        <taxon>Bacteria</taxon>
        <taxon>Pseudomonadati</taxon>
        <taxon>Rhodothermota</taxon>
        <taxon>Rhodothermia</taxon>
        <taxon>Rhodothermales</taxon>
        <taxon>Salisaetaceae</taxon>
        <taxon>Longimonas</taxon>
    </lineage>
</organism>
<name>A0A2H3NRX4_9BACT</name>
<protein>
    <recommendedName>
        <fullName evidence="4">DUF432 domain-containing protein</fullName>
    </recommendedName>
</protein>
<evidence type="ECO:0000313" key="3">
    <source>
        <dbReference type="Proteomes" id="UP000221024"/>
    </source>
</evidence>
<dbReference type="Proteomes" id="UP000221024">
    <property type="component" value="Unassembled WGS sequence"/>
</dbReference>
<dbReference type="OrthoDB" id="5408470at2"/>
<evidence type="ECO:0008006" key="4">
    <source>
        <dbReference type="Google" id="ProtNLM"/>
    </source>
</evidence>